<dbReference type="PANTHER" id="PTHR11064">
    <property type="entry name" value="CCAAT-BINDING TRANSCRIPTION FACTOR-RELATED"/>
    <property type="match status" value="1"/>
</dbReference>
<evidence type="ECO:0000256" key="3">
    <source>
        <dbReference type="ARBA" id="ARBA00022682"/>
    </source>
</evidence>
<dbReference type="GO" id="GO:0001228">
    <property type="term" value="F:DNA-binding transcription activator activity, RNA polymerase II-specific"/>
    <property type="evidence" value="ECO:0007669"/>
    <property type="project" value="InterPro"/>
</dbReference>
<comment type="caution">
    <text evidence="11">The sequence shown here is derived from an EMBL/GenBank/DDBJ whole genome shotgun (WGS) entry which is preliminary data.</text>
</comment>
<accession>A0A835FCR1</accession>
<evidence type="ECO:0000256" key="5">
    <source>
        <dbReference type="ARBA" id="ARBA00023125"/>
    </source>
</evidence>
<keyword evidence="12" id="KW-1185">Reference proteome</keyword>
<dbReference type="OrthoDB" id="386949at2759"/>
<gene>
    <name evidence="11" type="ORF">HU200_014115</name>
</gene>
<feature type="compositionally biased region" description="Low complexity" evidence="9">
    <location>
        <begin position="442"/>
        <end position="453"/>
    </location>
</feature>
<evidence type="ECO:0000313" key="11">
    <source>
        <dbReference type="EMBL" id="KAF8737566.1"/>
    </source>
</evidence>
<dbReference type="InterPro" id="IPR027113">
    <property type="entry name" value="Transc_fact_NFYB/HAP3"/>
</dbReference>
<feature type="compositionally biased region" description="Basic residues" evidence="9">
    <location>
        <begin position="1"/>
        <end position="12"/>
    </location>
</feature>
<dbReference type="AlphaFoldDB" id="A0A835FCR1"/>
<reference evidence="11" key="1">
    <citation type="submission" date="2020-07" db="EMBL/GenBank/DDBJ databases">
        <title>Genome sequence and genetic diversity analysis of an under-domesticated orphan crop, white fonio (Digitaria exilis).</title>
        <authorList>
            <person name="Bennetzen J.L."/>
            <person name="Chen S."/>
            <person name="Ma X."/>
            <person name="Wang X."/>
            <person name="Yssel A.E.J."/>
            <person name="Chaluvadi S.R."/>
            <person name="Johnson M."/>
            <person name="Gangashetty P."/>
            <person name="Hamidou F."/>
            <person name="Sanogo M.D."/>
            <person name="Zwaenepoel A."/>
            <person name="Wallace J."/>
            <person name="Van De Peer Y."/>
            <person name="Van Deynze A."/>
        </authorList>
    </citation>
    <scope>NUCLEOTIDE SEQUENCE</scope>
    <source>
        <tissue evidence="11">Leaves</tissue>
    </source>
</reference>
<dbReference type="FunFam" id="1.10.20.10:FF:000049">
    <property type="entry name" value="Nuclear transcription factor Y subunit B-6"/>
    <property type="match status" value="1"/>
</dbReference>
<evidence type="ECO:0000256" key="9">
    <source>
        <dbReference type="SAM" id="MobiDB-lite"/>
    </source>
</evidence>
<evidence type="ECO:0000313" key="12">
    <source>
        <dbReference type="Proteomes" id="UP000636709"/>
    </source>
</evidence>
<evidence type="ECO:0000256" key="8">
    <source>
        <dbReference type="ARBA" id="ARBA00023242"/>
    </source>
</evidence>
<feature type="region of interest" description="Disordered" evidence="9">
    <location>
        <begin position="1"/>
        <end position="44"/>
    </location>
</feature>
<dbReference type="InterPro" id="IPR003956">
    <property type="entry name" value="Transcrpt_fac_NFYB/HAP3_CS"/>
</dbReference>
<evidence type="ECO:0000256" key="2">
    <source>
        <dbReference type="ARBA" id="ARBA00009053"/>
    </source>
</evidence>
<dbReference type="Gene3D" id="1.10.20.10">
    <property type="entry name" value="Histone, subunit A"/>
    <property type="match status" value="2"/>
</dbReference>
<dbReference type="PANTHER" id="PTHR11064:SF196">
    <property type="entry name" value="NUCLEAR TRANSCRIPTION FACTOR Y SUBUNIT B-6"/>
    <property type="match status" value="1"/>
</dbReference>
<dbReference type="InterPro" id="IPR003958">
    <property type="entry name" value="CBFA_NFYB_domain"/>
</dbReference>
<keyword evidence="7" id="KW-0804">Transcription</keyword>
<dbReference type="PRINTS" id="PR00615">
    <property type="entry name" value="CCAATSUBUNTA"/>
</dbReference>
<sequence length="463" mass="49784">MGRKAKRVATKKGSRDAEKAAAPPADDSASSDGEERDTAGTTLPMANLVRLMRQVIPKGIKVATSAKHLTHDCAVEFVGFVASEASEHAKVQHRRIIAPEDFTCAFQSLGLDDYVQPMSTYIRRYREQHNAYGRVVVTRPPSDAAAMATVTASGVPCSSCQEMQHMSWSMVPPLYSGHYAIHEQVSNTLPSEPMASGFLPPGGATNGGSNGGGGGAQAAQQQQQQAAPMIREQDRLMPIANVIRIMRRVLPPHAKISDDAKETIQECVSEYISFITGEANERCQREQRKTITAEDVLWAMSRLGFDDYVEPLSVYLHRYREFEGEARGVVGLPPGGSARGGAGDHHHHPMAPPPVKSRPPGAAMAPHHHDMQLHASMYGGPPPPHHGFVMPHHHHQGGQYLPYHYEHPYGGEHHHAAMAAYYGGGAAYAPGSGEGSGGSGGSASHTATTQGGSFENPFASYNK</sequence>
<evidence type="ECO:0000256" key="6">
    <source>
        <dbReference type="ARBA" id="ARBA00023159"/>
    </source>
</evidence>
<dbReference type="PROSITE" id="PS00685">
    <property type="entry name" value="NFYB_HAP3"/>
    <property type="match status" value="1"/>
</dbReference>
<comment type="subcellular location">
    <subcellularLocation>
        <location evidence="1">Nucleus</location>
    </subcellularLocation>
</comment>
<dbReference type="GO" id="GO:0016602">
    <property type="term" value="C:CCAAT-binding factor complex"/>
    <property type="evidence" value="ECO:0007669"/>
    <property type="project" value="InterPro"/>
</dbReference>
<feature type="compositionally biased region" description="Gly residues" evidence="9">
    <location>
        <begin position="204"/>
        <end position="216"/>
    </location>
</feature>
<protein>
    <recommendedName>
        <fullName evidence="10">Transcription factor CBF/NF-Y/archaeal histone domain-containing protein</fullName>
    </recommendedName>
</protein>
<feature type="region of interest" description="Disordered" evidence="9">
    <location>
        <begin position="334"/>
        <end position="366"/>
    </location>
</feature>
<proteinExistence type="inferred from homology"/>
<keyword evidence="5" id="KW-0238">DNA-binding</keyword>
<keyword evidence="3" id="KW-0938">Abscisic acid signaling pathway</keyword>
<dbReference type="SUPFAM" id="SSF47113">
    <property type="entry name" value="Histone-fold"/>
    <property type="match status" value="2"/>
</dbReference>
<dbReference type="CDD" id="cd22907">
    <property type="entry name" value="HFD_NFYB"/>
    <property type="match status" value="2"/>
</dbReference>
<feature type="region of interest" description="Disordered" evidence="9">
    <location>
        <begin position="432"/>
        <end position="463"/>
    </location>
</feature>
<evidence type="ECO:0000256" key="7">
    <source>
        <dbReference type="ARBA" id="ARBA00023163"/>
    </source>
</evidence>
<feature type="domain" description="Transcription factor CBF/NF-Y/archaeal histone" evidence="10">
    <location>
        <begin position="42"/>
        <end position="103"/>
    </location>
</feature>
<keyword evidence="8" id="KW-0539">Nucleus</keyword>
<keyword evidence="4" id="KW-0805">Transcription regulation</keyword>
<evidence type="ECO:0000256" key="4">
    <source>
        <dbReference type="ARBA" id="ARBA00023015"/>
    </source>
</evidence>
<dbReference type="GO" id="GO:0000978">
    <property type="term" value="F:RNA polymerase II cis-regulatory region sequence-specific DNA binding"/>
    <property type="evidence" value="ECO:0007669"/>
    <property type="project" value="TreeGrafter"/>
</dbReference>
<dbReference type="GO" id="GO:0046982">
    <property type="term" value="F:protein heterodimerization activity"/>
    <property type="evidence" value="ECO:0007669"/>
    <property type="project" value="InterPro"/>
</dbReference>
<dbReference type="EMBL" id="JACEFO010001390">
    <property type="protein sequence ID" value="KAF8737566.1"/>
    <property type="molecule type" value="Genomic_DNA"/>
</dbReference>
<feature type="domain" description="Transcription factor CBF/NF-Y/archaeal histone" evidence="10">
    <location>
        <begin position="237"/>
        <end position="300"/>
    </location>
</feature>
<feature type="compositionally biased region" description="Low complexity" evidence="9">
    <location>
        <begin position="217"/>
        <end position="227"/>
    </location>
</feature>
<comment type="similarity">
    <text evidence="2">Belongs to the NFYB/HAP3 subunit family.</text>
</comment>
<evidence type="ECO:0000256" key="1">
    <source>
        <dbReference type="ARBA" id="ARBA00004123"/>
    </source>
</evidence>
<keyword evidence="6" id="KW-0010">Activator</keyword>
<feature type="compositionally biased region" description="Low complexity" evidence="9">
    <location>
        <begin position="20"/>
        <end position="31"/>
    </location>
</feature>
<organism evidence="11 12">
    <name type="scientific">Digitaria exilis</name>
    <dbReference type="NCBI Taxonomy" id="1010633"/>
    <lineage>
        <taxon>Eukaryota</taxon>
        <taxon>Viridiplantae</taxon>
        <taxon>Streptophyta</taxon>
        <taxon>Embryophyta</taxon>
        <taxon>Tracheophyta</taxon>
        <taxon>Spermatophyta</taxon>
        <taxon>Magnoliopsida</taxon>
        <taxon>Liliopsida</taxon>
        <taxon>Poales</taxon>
        <taxon>Poaceae</taxon>
        <taxon>PACMAD clade</taxon>
        <taxon>Panicoideae</taxon>
        <taxon>Panicodae</taxon>
        <taxon>Paniceae</taxon>
        <taxon>Anthephorinae</taxon>
        <taxon>Digitaria</taxon>
    </lineage>
</organism>
<dbReference type="Pfam" id="PF00808">
    <property type="entry name" value="CBFD_NFYB_HMF"/>
    <property type="match status" value="2"/>
</dbReference>
<feature type="region of interest" description="Disordered" evidence="9">
    <location>
        <begin position="192"/>
        <end position="227"/>
    </location>
</feature>
<evidence type="ECO:0000259" key="10">
    <source>
        <dbReference type="Pfam" id="PF00808"/>
    </source>
</evidence>
<feature type="compositionally biased region" description="Gly residues" evidence="9">
    <location>
        <begin position="432"/>
        <end position="441"/>
    </location>
</feature>
<dbReference type="GO" id="GO:0009738">
    <property type="term" value="P:abscisic acid-activated signaling pathway"/>
    <property type="evidence" value="ECO:0007669"/>
    <property type="project" value="UniProtKB-KW"/>
</dbReference>
<name>A0A835FCR1_9POAL</name>
<dbReference type="InterPro" id="IPR009072">
    <property type="entry name" value="Histone-fold"/>
</dbReference>
<dbReference type="Proteomes" id="UP000636709">
    <property type="component" value="Unassembled WGS sequence"/>
</dbReference>